<dbReference type="EMBL" id="JAPQFJ010000046">
    <property type="protein sequence ID" value="MCY6960692.1"/>
    <property type="molecule type" value="Genomic_DNA"/>
</dbReference>
<keyword evidence="1" id="KW-1133">Transmembrane helix</keyword>
<sequence>MGKWQIWFMIGSGIYLILMALVMLRKKDDRIRKTIGIYNMIIGIFSIIGAGVILSKPSGLDSIFKVYMIVMLSSFIIFSLLRFIANRWRKYE</sequence>
<gene>
    <name evidence="2" type="ORF">OW729_19105</name>
</gene>
<name>A0ABT4DEH0_9CLOT</name>
<keyword evidence="1" id="KW-0812">Transmembrane</keyword>
<evidence type="ECO:0000313" key="2">
    <source>
        <dbReference type="EMBL" id="MCY6960692.1"/>
    </source>
</evidence>
<feature type="transmembrane region" description="Helical" evidence="1">
    <location>
        <begin position="6"/>
        <end position="24"/>
    </location>
</feature>
<proteinExistence type="predicted"/>
<reference evidence="2" key="1">
    <citation type="submission" date="2022-12" db="EMBL/GenBank/DDBJ databases">
        <title>Clostridium sp. nov., isolated from industrial wastewater.</title>
        <authorList>
            <person name="Jiayan W."/>
        </authorList>
    </citation>
    <scope>NUCLEOTIDE SEQUENCE</scope>
    <source>
        <strain evidence="2">ZC22-4</strain>
    </source>
</reference>
<dbReference type="Proteomes" id="UP001144612">
    <property type="component" value="Unassembled WGS sequence"/>
</dbReference>
<organism evidence="2 3">
    <name type="scientific">Clostridium brassicae</name>
    <dbReference type="NCBI Taxonomy" id="2999072"/>
    <lineage>
        <taxon>Bacteria</taxon>
        <taxon>Bacillati</taxon>
        <taxon>Bacillota</taxon>
        <taxon>Clostridia</taxon>
        <taxon>Eubacteriales</taxon>
        <taxon>Clostridiaceae</taxon>
        <taxon>Clostridium</taxon>
    </lineage>
</organism>
<comment type="caution">
    <text evidence="2">The sequence shown here is derived from an EMBL/GenBank/DDBJ whole genome shotgun (WGS) entry which is preliminary data.</text>
</comment>
<keyword evidence="3" id="KW-1185">Reference proteome</keyword>
<dbReference type="RefSeq" id="WP_268063125.1">
    <property type="nucleotide sequence ID" value="NZ_JAPQFJ010000046.1"/>
</dbReference>
<feature type="transmembrane region" description="Helical" evidence="1">
    <location>
        <begin position="36"/>
        <end position="54"/>
    </location>
</feature>
<protein>
    <submittedName>
        <fullName evidence="2">Uncharacterized protein</fullName>
    </submittedName>
</protein>
<evidence type="ECO:0000313" key="3">
    <source>
        <dbReference type="Proteomes" id="UP001144612"/>
    </source>
</evidence>
<keyword evidence="1" id="KW-0472">Membrane</keyword>
<feature type="transmembrane region" description="Helical" evidence="1">
    <location>
        <begin position="66"/>
        <end position="85"/>
    </location>
</feature>
<evidence type="ECO:0000256" key="1">
    <source>
        <dbReference type="SAM" id="Phobius"/>
    </source>
</evidence>
<accession>A0ABT4DEH0</accession>